<evidence type="ECO:0000256" key="4">
    <source>
        <dbReference type="ARBA" id="ARBA00023136"/>
    </source>
</evidence>
<keyword evidence="10" id="KW-1185">Reference proteome</keyword>
<evidence type="ECO:0000259" key="8">
    <source>
        <dbReference type="Pfam" id="PF09779"/>
    </source>
</evidence>
<dbReference type="PANTHER" id="PTHR28538:SF1">
    <property type="entry name" value="INTEGRAL INNER NUCLEAR MEMBRANE PROTEIN IMA1"/>
    <property type="match status" value="1"/>
</dbReference>
<dbReference type="GO" id="GO:0034506">
    <property type="term" value="C:chromosome, centromeric core domain"/>
    <property type="evidence" value="ECO:0007669"/>
    <property type="project" value="TreeGrafter"/>
</dbReference>
<organism evidence="9 10">
    <name type="scientific">Lentinula detonsa</name>
    <dbReference type="NCBI Taxonomy" id="2804962"/>
    <lineage>
        <taxon>Eukaryota</taxon>
        <taxon>Fungi</taxon>
        <taxon>Dikarya</taxon>
        <taxon>Basidiomycota</taxon>
        <taxon>Agaricomycotina</taxon>
        <taxon>Agaricomycetes</taxon>
        <taxon>Agaricomycetidae</taxon>
        <taxon>Agaricales</taxon>
        <taxon>Marasmiineae</taxon>
        <taxon>Omphalotaceae</taxon>
        <taxon>Lentinula</taxon>
    </lineage>
</organism>
<keyword evidence="5" id="KW-0539">Nucleus</keyword>
<feature type="transmembrane region" description="Helical" evidence="7">
    <location>
        <begin position="263"/>
        <end position="283"/>
    </location>
</feature>
<evidence type="ECO:0000256" key="1">
    <source>
        <dbReference type="ARBA" id="ARBA00004473"/>
    </source>
</evidence>
<evidence type="ECO:0000256" key="7">
    <source>
        <dbReference type="SAM" id="Phobius"/>
    </source>
</evidence>
<dbReference type="InterPro" id="IPR018617">
    <property type="entry name" value="Ima1_N"/>
</dbReference>
<feature type="transmembrane region" description="Helical" evidence="7">
    <location>
        <begin position="303"/>
        <end position="322"/>
    </location>
</feature>
<feature type="transmembrane region" description="Helical" evidence="7">
    <location>
        <begin position="222"/>
        <end position="243"/>
    </location>
</feature>
<feature type="region of interest" description="Disordered" evidence="6">
    <location>
        <begin position="407"/>
        <end position="437"/>
    </location>
</feature>
<feature type="domain" description="Ima1 N-terminal" evidence="8">
    <location>
        <begin position="9"/>
        <end position="136"/>
    </location>
</feature>
<dbReference type="PANTHER" id="PTHR28538">
    <property type="entry name" value="INTEGRAL INNER NUCLEAR MEMBRANE PROTEIN IMA1"/>
    <property type="match status" value="1"/>
</dbReference>
<gene>
    <name evidence="9" type="ORF">DFH05DRAFT_99726</name>
</gene>
<comment type="subcellular location">
    <subcellularLocation>
        <location evidence="1">Nucleus inner membrane</location>
        <topology evidence="1">Multi-pass membrane protein</topology>
    </subcellularLocation>
</comment>
<evidence type="ECO:0000313" key="9">
    <source>
        <dbReference type="EMBL" id="KAJ3750602.1"/>
    </source>
</evidence>
<keyword evidence="3 7" id="KW-1133">Transmembrane helix</keyword>
<evidence type="ECO:0000256" key="6">
    <source>
        <dbReference type="SAM" id="MobiDB-lite"/>
    </source>
</evidence>
<feature type="transmembrane region" description="Helical" evidence="7">
    <location>
        <begin position="190"/>
        <end position="210"/>
    </location>
</feature>
<evidence type="ECO:0000256" key="5">
    <source>
        <dbReference type="ARBA" id="ARBA00023242"/>
    </source>
</evidence>
<dbReference type="GO" id="GO:0005637">
    <property type="term" value="C:nuclear inner membrane"/>
    <property type="evidence" value="ECO:0007669"/>
    <property type="project" value="UniProtKB-SubCell"/>
</dbReference>
<proteinExistence type="predicted"/>
<dbReference type="AlphaFoldDB" id="A0A9W8PB53"/>
<dbReference type="GO" id="GO:0071765">
    <property type="term" value="P:nuclear inner membrane organization"/>
    <property type="evidence" value="ECO:0007669"/>
    <property type="project" value="InterPro"/>
</dbReference>
<feature type="region of interest" description="Disordered" evidence="6">
    <location>
        <begin position="335"/>
        <end position="362"/>
    </location>
</feature>
<dbReference type="EMBL" id="JANVFU010000001">
    <property type="protein sequence ID" value="KAJ3750602.1"/>
    <property type="molecule type" value="Genomic_DNA"/>
</dbReference>
<dbReference type="Proteomes" id="UP001142393">
    <property type="component" value="Unassembled WGS sequence"/>
</dbReference>
<keyword evidence="2 7" id="KW-0812">Transmembrane</keyword>
<keyword evidence="4 7" id="KW-0472">Membrane</keyword>
<dbReference type="GO" id="GO:0044732">
    <property type="term" value="C:mitotic spindle pole body"/>
    <property type="evidence" value="ECO:0007669"/>
    <property type="project" value="TreeGrafter"/>
</dbReference>
<feature type="compositionally biased region" description="Polar residues" evidence="6">
    <location>
        <begin position="342"/>
        <end position="361"/>
    </location>
</feature>
<sequence>MFRRPAQAQCFFCNTLISHLRDPKNFRCTSCGCWNRYDGKGEILSDEPQMHEESLNVKSFLKRASPSKNRLPTSYGSGPFCHNCQTNQHLIINLLSNYLPPPTSPEYEQRLEMLPQYRESLHTRYPPVCESCLPAVEEEIRRKDAMARAQALGGWLKETKGKVRQRRVSATLQEREKVSKELLIWRIRGCLWAITLMSFISGYIAILFDYRLFGRLSLLQPTLPIFILLSLLWTAWDPTYASIRTAQMQGRDVRVQGKRHYNILQIIIWVTRIATSTLLALQWFHMDYLHLTQRPLNLHAHLYFSSLLILEISVSISCLFVLRLQHPPTIRLINTKNHDLSSRSPTPNPVEQTSSRASTPVFSPKVSEPELFASLSLSSQPVVHKNPPVFGLPSLLAPAAPSSALMHESDVDTMDWSPTNPESEKNNPHPALRGGNEDEDGWWLRPQRFFAPEKPTGLESLFEKTQLVDDVPMKNASASSTNHSVSSWQAHIQAWWWLYMAVLVLSMGILSKLWIDRSVASIQQVDLHHISYDDLVDDPIRQSGVYRQTSRSSEQ</sequence>
<name>A0A9W8PB53_9AGAR</name>
<evidence type="ECO:0000256" key="2">
    <source>
        <dbReference type="ARBA" id="ARBA00022692"/>
    </source>
</evidence>
<evidence type="ECO:0000256" key="3">
    <source>
        <dbReference type="ARBA" id="ARBA00022989"/>
    </source>
</evidence>
<comment type="caution">
    <text evidence="9">The sequence shown here is derived from an EMBL/GenBank/DDBJ whole genome shotgun (WGS) entry which is preliminary data.</text>
</comment>
<dbReference type="InterPro" id="IPR042321">
    <property type="entry name" value="Ima1"/>
</dbReference>
<dbReference type="Pfam" id="PF09779">
    <property type="entry name" value="Ima1_N"/>
    <property type="match status" value="1"/>
</dbReference>
<reference evidence="9 10" key="1">
    <citation type="journal article" date="2023" name="Proc. Natl. Acad. Sci. U.S.A.">
        <title>A global phylogenomic analysis of the shiitake genus Lentinula.</title>
        <authorList>
            <person name="Sierra-Patev S."/>
            <person name="Min B."/>
            <person name="Naranjo-Ortiz M."/>
            <person name="Looney B."/>
            <person name="Konkel Z."/>
            <person name="Slot J.C."/>
            <person name="Sakamoto Y."/>
            <person name="Steenwyk J.L."/>
            <person name="Rokas A."/>
            <person name="Carro J."/>
            <person name="Camarero S."/>
            <person name="Ferreira P."/>
            <person name="Molpeceres G."/>
            <person name="Ruiz-Duenas F.J."/>
            <person name="Serrano A."/>
            <person name="Henrissat B."/>
            <person name="Drula E."/>
            <person name="Hughes K.W."/>
            <person name="Mata J.L."/>
            <person name="Ishikawa N.K."/>
            <person name="Vargas-Isla R."/>
            <person name="Ushijima S."/>
            <person name="Smith C.A."/>
            <person name="Donoghue J."/>
            <person name="Ahrendt S."/>
            <person name="Andreopoulos W."/>
            <person name="He G."/>
            <person name="LaButti K."/>
            <person name="Lipzen A."/>
            <person name="Ng V."/>
            <person name="Riley R."/>
            <person name="Sandor L."/>
            <person name="Barry K."/>
            <person name="Martinez A.T."/>
            <person name="Xiao Y."/>
            <person name="Gibbons J.G."/>
            <person name="Terashima K."/>
            <person name="Grigoriev I.V."/>
            <person name="Hibbett D."/>
        </authorList>
    </citation>
    <scope>NUCLEOTIDE SEQUENCE [LARGE SCALE GENOMIC DNA]</scope>
    <source>
        <strain evidence="9 10">TFB7810</strain>
    </source>
</reference>
<dbReference type="GO" id="GO:0034992">
    <property type="term" value="C:microtubule organizing center attachment site"/>
    <property type="evidence" value="ECO:0007669"/>
    <property type="project" value="TreeGrafter"/>
</dbReference>
<accession>A0A9W8PB53</accession>
<protein>
    <submittedName>
        <fullName evidence="9">Ima1 N-terminal domain-containing protein</fullName>
    </submittedName>
</protein>
<evidence type="ECO:0000313" key="10">
    <source>
        <dbReference type="Proteomes" id="UP001142393"/>
    </source>
</evidence>